<proteinExistence type="predicted"/>
<evidence type="ECO:0000313" key="3">
    <source>
        <dbReference type="Proteomes" id="UP000192911"/>
    </source>
</evidence>
<gene>
    <name evidence="2" type="ORF">SAMN06295900_10257</name>
</gene>
<keyword evidence="3" id="KW-1185">Reference proteome</keyword>
<dbReference type="AlphaFoldDB" id="A0A1X7CWK9"/>
<dbReference type="Proteomes" id="UP000192911">
    <property type="component" value="Unassembled WGS sequence"/>
</dbReference>
<dbReference type="RefSeq" id="WP_085224609.1">
    <property type="nucleotide sequence ID" value="NZ_BSQD01000002.1"/>
</dbReference>
<reference evidence="3" key="1">
    <citation type="submission" date="2017-04" db="EMBL/GenBank/DDBJ databases">
        <authorList>
            <person name="Varghese N."/>
            <person name="Submissions S."/>
        </authorList>
    </citation>
    <scope>NUCLEOTIDE SEQUENCE [LARGE SCALE GENOMIC DNA]</scope>
    <source>
        <strain evidence="3">Ballard 720</strain>
    </source>
</reference>
<name>A0A1X7CWK9_TRICW</name>
<sequence>MKKFVTAAVFLVSTALPAAGHAGSLDDPLHCTVSAHAFISKLIDENLIDPQPSRVESNYINAFNLAKGADLHAFGYRVFAVVGYEDDDPLFRKGSGKRLSRSAYGAVVWGSTEKVQATVTAAQSPAIVHHVAPFITAIFCDRD</sequence>
<dbReference type="OrthoDB" id="8966171at2"/>
<feature type="chain" id="PRO_5012394716" evidence="1">
    <location>
        <begin position="19"/>
        <end position="143"/>
    </location>
</feature>
<dbReference type="STRING" id="28094.SAMN06295900_10257"/>
<dbReference type="GeneID" id="95552619"/>
<dbReference type="EMBL" id="FXAH01000002">
    <property type="protein sequence ID" value="SMF03961.1"/>
    <property type="molecule type" value="Genomic_DNA"/>
</dbReference>
<evidence type="ECO:0000313" key="2">
    <source>
        <dbReference type="EMBL" id="SMF03961.1"/>
    </source>
</evidence>
<protein>
    <submittedName>
        <fullName evidence="2">Uncharacterized protein</fullName>
    </submittedName>
</protein>
<accession>A0A1X7CWK9</accession>
<evidence type="ECO:0000256" key="1">
    <source>
        <dbReference type="SAM" id="SignalP"/>
    </source>
</evidence>
<organism evidence="2 3">
    <name type="scientific">Trinickia caryophylli</name>
    <name type="common">Paraburkholderia caryophylli</name>
    <dbReference type="NCBI Taxonomy" id="28094"/>
    <lineage>
        <taxon>Bacteria</taxon>
        <taxon>Pseudomonadati</taxon>
        <taxon>Pseudomonadota</taxon>
        <taxon>Betaproteobacteria</taxon>
        <taxon>Burkholderiales</taxon>
        <taxon>Burkholderiaceae</taxon>
        <taxon>Trinickia</taxon>
    </lineage>
</organism>
<feature type="signal peptide" evidence="1">
    <location>
        <begin position="1"/>
        <end position="18"/>
    </location>
</feature>
<keyword evidence="1" id="KW-0732">Signal</keyword>